<dbReference type="EMBL" id="LR862131">
    <property type="protein sequence ID" value="CAD1837235.1"/>
    <property type="molecule type" value="Genomic_DNA"/>
</dbReference>
<feature type="compositionally biased region" description="Basic and acidic residues" evidence="1">
    <location>
        <begin position="96"/>
        <end position="106"/>
    </location>
</feature>
<dbReference type="AlphaFoldDB" id="A0A6V7Q2X3"/>
<feature type="region of interest" description="Disordered" evidence="1">
    <location>
        <begin position="82"/>
        <end position="106"/>
    </location>
</feature>
<feature type="region of interest" description="Disordered" evidence="1">
    <location>
        <begin position="140"/>
        <end position="160"/>
    </location>
</feature>
<evidence type="ECO:0000256" key="1">
    <source>
        <dbReference type="SAM" id="MobiDB-lite"/>
    </source>
</evidence>
<sequence>MKYCAELQEDVTTRMEEQSFAFLQTVREHKGAQPEFSPSTKDQTLTTLYLCEEVKCGRAGGLEEEDLSEGETVKSQLMLEQLPKQGERRSIKHKAKEPEGTREHPATWRRVRAKLAGVRAQRGKALGASAEVKTDCDSKARGRAGANARRTASKTMQSGLARDEDVCVLGSGECQGLSNYSVRPNPCPTSLSG</sequence>
<evidence type="ECO:0000313" key="2">
    <source>
        <dbReference type="EMBL" id="CAD1837235.1"/>
    </source>
</evidence>
<reference evidence="2" key="1">
    <citation type="submission" date="2020-07" db="EMBL/GenBank/DDBJ databases">
        <authorList>
            <person name="Lin J."/>
        </authorList>
    </citation>
    <scope>NUCLEOTIDE SEQUENCE</scope>
</reference>
<accession>A0A6V7Q2X3</accession>
<gene>
    <name evidence="2" type="ORF">CB5_LOCUS20446</name>
</gene>
<organism evidence="2">
    <name type="scientific">Ananas comosus var. bracteatus</name>
    <name type="common">red pineapple</name>
    <dbReference type="NCBI Taxonomy" id="296719"/>
    <lineage>
        <taxon>Eukaryota</taxon>
        <taxon>Viridiplantae</taxon>
        <taxon>Streptophyta</taxon>
        <taxon>Embryophyta</taxon>
        <taxon>Tracheophyta</taxon>
        <taxon>Spermatophyta</taxon>
        <taxon>Magnoliopsida</taxon>
        <taxon>Liliopsida</taxon>
        <taxon>Poales</taxon>
        <taxon>Bromeliaceae</taxon>
        <taxon>Bromelioideae</taxon>
        <taxon>Ananas</taxon>
    </lineage>
</organism>
<proteinExistence type="predicted"/>
<name>A0A6V7Q2X3_ANACO</name>
<protein>
    <submittedName>
        <fullName evidence="2">Uncharacterized protein</fullName>
    </submittedName>
</protein>